<dbReference type="SUPFAM" id="SSF52540">
    <property type="entry name" value="P-loop containing nucleoside triphosphate hydrolases"/>
    <property type="match status" value="1"/>
</dbReference>
<dbReference type="FunFam" id="1.20.1560.10:FF:000011">
    <property type="entry name" value="Multidrug ABC transporter ATP-binding protein"/>
    <property type="match status" value="1"/>
</dbReference>
<keyword evidence="4" id="KW-0812">Transmembrane</keyword>
<evidence type="ECO:0000256" key="7">
    <source>
        <dbReference type="ARBA" id="ARBA00022989"/>
    </source>
</evidence>
<dbReference type="PROSITE" id="PS50893">
    <property type="entry name" value="ABC_TRANSPORTER_2"/>
    <property type="match status" value="1"/>
</dbReference>
<organism evidence="9 10">
    <name type="scientific">Weissella soli</name>
    <dbReference type="NCBI Taxonomy" id="155866"/>
    <lineage>
        <taxon>Bacteria</taxon>
        <taxon>Bacillati</taxon>
        <taxon>Bacillota</taxon>
        <taxon>Bacilli</taxon>
        <taxon>Lactobacillales</taxon>
        <taxon>Lactobacillaceae</taxon>
        <taxon>Weissella</taxon>
    </lineage>
</organism>
<dbReference type="KEGG" id="wso:WSWS_00385"/>
<keyword evidence="10" id="KW-1185">Reference proteome</keyword>
<dbReference type="PANTHER" id="PTHR43394">
    <property type="entry name" value="ATP-DEPENDENT PERMEASE MDL1, MITOCHONDRIAL"/>
    <property type="match status" value="1"/>
</dbReference>
<evidence type="ECO:0000256" key="8">
    <source>
        <dbReference type="ARBA" id="ARBA00023136"/>
    </source>
</evidence>
<evidence type="ECO:0000256" key="6">
    <source>
        <dbReference type="ARBA" id="ARBA00022840"/>
    </source>
</evidence>
<dbReference type="SMART" id="SM00382">
    <property type="entry name" value="AAA"/>
    <property type="match status" value="1"/>
</dbReference>
<evidence type="ECO:0000313" key="9">
    <source>
        <dbReference type="EMBL" id="RDL11596.1"/>
    </source>
</evidence>
<evidence type="ECO:0000256" key="3">
    <source>
        <dbReference type="ARBA" id="ARBA00022475"/>
    </source>
</evidence>
<keyword evidence="6 9" id="KW-0067">ATP-binding</keyword>
<evidence type="ECO:0000256" key="1">
    <source>
        <dbReference type="ARBA" id="ARBA00004651"/>
    </source>
</evidence>
<dbReference type="Gene3D" id="3.40.50.300">
    <property type="entry name" value="P-loop containing nucleotide triphosphate hydrolases"/>
    <property type="match status" value="1"/>
</dbReference>
<reference evidence="9 10" key="1">
    <citation type="submission" date="2018-07" db="EMBL/GenBank/DDBJ databases">
        <title>Genomic Encyclopedia of Type Strains, Phase III (KMG-III): the genomes of soil and plant-associated and newly described type strains.</title>
        <authorList>
            <person name="Whitman W."/>
        </authorList>
    </citation>
    <scope>NUCLEOTIDE SEQUENCE [LARGE SCALE GENOMIC DNA]</scope>
    <source>
        <strain evidence="9 10">CECT 7031</strain>
    </source>
</reference>
<evidence type="ECO:0000256" key="5">
    <source>
        <dbReference type="ARBA" id="ARBA00022741"/>
    </source>
</evidence>
<dbReference type="InterPro" id="IPR036640">
    <property type="entry name" value="ABC1_TM_sf"/>
</dbReference>
<dbReference type="FunFam" id="3.40.50.300:FF:000221">
    <property type="entry name" value="Multidrug ABC transporter ATP-binding protein"/>
    <property type="match status" value="1"/>
</dbReference>
<comment type="caution">
    <text evidence="9">The sequence shown here is derived from an EMBL/GenBank/DDBJ whole genome shotgun (WGS) entry which is preliminary data.</text>
</comment>
<dbReference type="Pfam" id="PF00664">
    <property type="entry name" value="ABC_membrane"/>
    <property type="match status" value="1"/>
</dbReference>
<dbReference type="GeneID" id="94545594"/>
<dbReference type="GO" id="GO:0015421">
    <property type="term" value="F:ABC-type oligopeptide transporter activity"/>
    <property type="evidence" value="ECO:0007669"/>
    <property type="project" value="TreeGrafter"/>
</dbReference>
<dbReference type="GO" id="GO:0016887">
    <property type="term" value="F:ATP hydrolysis activity"/>
    <property type="evidence" value="ECO:0007669"/>
    <property type="project" value="InterPro"/>
</dbReference>
<sequence length="586" mass="65323">MRIFWRLAWFIKDEWKAYVLGILALLGVALMGLIPPVMIGRFANLLATHQLNWQNIWPIIGFIAFATIGQYFLRFGWSYFIWGTAARLEKTLRERLFRHYLAMDAPFFQKHRTGDLLAHATNDISQMQRVAGNAVLQMFDAVITGLSVIIAMVWFVNGEMTFWAVLPLFGITLVATVLGRHIHSAFMKAQEAFSTLNNKTQESIMGIKALKTLGQAREDIQDFSHQVDDTIAANRRAQFFDSLFDPSITILIGVSYVVTIILGGTNVMTGKMNIGQLITFVTYLSQLIWPFMGLGFMFNNFQRGNASYDRIESLMAEQSAIKDDTAGVNQVPVGDLDIAITQFQYPEADEVVLHDIDVHLPAGQVLGIVGAVGAGKTTLLRLLLREFDNYTGYINVGGIDIRHYRLNKYLPAIGYVPQDNFLFSTTVRENIRFSDPTLMDEQVERAARWAGLHDDILQLPAGYDTQVGEQGISLSGGQRQRLAIARALIINPEILILDDALSAVDAKTEKTILETLHTQRAGKTTLIATHRLSSVVNAYETIVLAEGAITERGTHPALLAANGWYATMYAAQQIEAKLDEEVAHHG</sequence>
<dbReference type="AlphaFoldDB" id="A0A288QA92"/>
<name>A0A288QA92_9LACO</name>
<gene>
    <name evidence="9" type="ORF">DFP99_0014</name>
</gene>
<dbReference type="PROSITE" id="PS50929">
    <property type="entry name" value="ABC_TM1F"/>
    <property type="match status" value="1"/>
</dbReference>
<dbReference type="PANTHER" id="PTHR43394:SF1">
    <property type="entry name" value="ATP-BINDING CASSETTE SUB-FAMILY B MEMBER 10, MITOCHONDRIAL"/>
    <property type="match status" value="1"/>
</dbReference>
<dbReference type="RefSeq" id="WP_070229671.1">
    <property type="nucleotide sequence ID" value="NZ_BJYO01000002.1"/>
</dbReference>
<comment type="subcellular location">
    <subcellularLocation>
        <location evidence="1">Cell membrane</location>
        <topology evidence="1">Multi-pass membrane protein</topology>
    </subcellularLocation>
</comment>
<keyword evidence="5" id="KW-0547">Nucleotide-binding</keyword>
<keyword evidence="7" id="KW-1133">Transmembrane helix</keyword>
<protein>
    <submittedName>
        <fullName evidence="9">ATP-binding cassette subfamily B protein</fullName>
    </submittedName>
</protein>
<dbReference type="InterPro" id="IPR017871">
    <property type="entry name" value="ABC_transporter-like_CS"/>
</dbReference>
<proteinExistence type="predicted"/>
<dbReference type="InterPro" id="IPR003593">
    <property type="entry name" value="AAA+_ATPase"/>
</dbReference>
<dbReference type="Proteomes" id="UP000254912">
    <property type="component" value="Unassembled WGS sequence"/>
</dbReference>
<dbReference type="Pfam" id="PF00005">
    <property type="entry name" value="ABC_tran"/>
    <property type="match status" value="1"/>
</dbReference>
<dbReference type="InterPro" id="IPR039421">
    <property type="entry name" value="Type_1_exporter"/>
</dbReference>
<dbReference type="SUPFAM" id="SSF90123">
    <property type="entry name" value="ABC transporter transmembrane region"/>
    <property type="match status" value="1"/>
</dbReference>
<dbReference type="EMBL" id="QRAS01000001">
    <property type="protein sequence ID" value="RDL11596.1"/>
    <property type="molecule type" value="Genomic_DNA"/>
</dbReference>
<dbReference type="CDD" id="cd18541">
    <property type="entry name" value="ABC_6TM_TmrB_like"/>
    <property type="match status" value="1"/>
</dbReference>
<dbReference type="InterPro" id="IPR011527">
    <property type="entry name" value="ABC1_TM_dom"/>
</dbReference>
<keyword evidence="2" id="KW-0813">Transport</keyword>
<dbReference type="InterPro" id="IPR027417">
    <property type="entry name" value="P-loop_NTPase"/>
</dbReference>
<dbReference type="PROSITE" id="PS00211">
    <property type="entry name" value="ABC_TRANSPORTER_1"/>
    <property type="match status" value="1"/>
</dbReference>
<dbReference type="GO" id="GO:0005886">
    <property type="term" value="C:plasma membrane"/>
    <property type="evidence" value="ECO:0007669"/>
    <property type="project" value="UniProtKB-SubCell"/>
</dbReference>
<dbReference type="InterPro" id="IPR003439">
    <property type="entry name" value="ABC_transporter-like_ATP-bd"/>
</dbReference>
<evidence type="ECO:0000256" key="4">
    <source>
        <dbReference type="ARBA" id="ARBA00022692"/>
    </source>
</evidence>
<dbReference type="Gene3D" id="1.20.1560.10">
    <property type="entry name" value="ABC transporter type 1, transmembrane domain"/>
    <property type="match status" value="1"/>
</dbReference>
<evidence type="ECO:0000256" key="2">
    <source>
        <dbReference type="ARBA" id="ARBA00022448"/>
    </source>
</evidence>
<keyword evidence="3" id="KW-1003">Cell membrane</keyword>
<dbReference type="GO" id="GO:0005524">
    <property type="term" value="F:ATP binding"/>
    <property type="evidence" value="ECO:0007669"/>
    <property type="project" value="UniProtKB-KW"/>
</dbReference>
<keyword evidence="8" id="KW-0472">Membrane</keyword>
<evidence type="ECO:0000313" key="10">
    <source>
        <dbReference type="Proteomes" id="UP000254912"/>
    </source>
</evidence>
<accession>A0A288QA92</accession>